<dbReference type="EMBL" id="DQUR01000266">
    <property type="protein sequence ID" value="HIP89793.1"/>
    <property type="molecule type" value="Genomic_DNA"/>
</dbReference>
<feature type="transmembrane region" description="Helical" evidence="5">
    <location>
        <begin position="170"/>
        <end position="190"/>
    </location>
</feature>
<dbReference type="Proteomes" id="UP000653692">
    <property type="component" value="Unassembled WGS sequence"/>
</dbReference>
<feature type="transmembrane region" description="Helical" evidence="5">
    <location>
        <begin position="345"/>
        <end position="362"/>
    </location>
</feature>
<feature type="transmembrane region" description="Helical" evidence="5">
    <location>
        <begin position="454"/>
        <end position="478"/>
    </location>
</feature>
<evidence type="ECO:0000259" key="6">
    <source>
        <dbReference type="Pfam" id="PF00361"/>
    </source>
</evidence>
<feature type="transmembrane region" description="Helical" evidence="5">
    <location>
        <begin position="302"/>
        <end position="325"/>
    </location>
</feature>
<dbReference type="InterPro" id="IPR003945">
    <property type="entry name" value="NU5C-like"/>
</dbReference>
<dbReference type="NCBIfam" id="NF005097">
    <property type="entry name" value="PRK06525.1"/>
    <property type="match status" value="1"/>
</dbReference>
<protein>
    <submittedName>
        <fullName evidence="7">Hydrogenase 4 subunit D</fullName>
    </submittedName>
</protein>
<keyword evidence="4 5" id="KW-0472">Membrane</keyword>
<reference evidence="7" key="1">
    <citation type="journal article" date="2020" name="ISME J.">
        <title>Gammaproteobacteria mediating utilization of methyl-, sulfur- and petroleum organic compounds in deep ocean hydrothermal plumes.</title>
        <authorList>
            <person name="Zhou Z."/>
            <person name="Liu Y."/>
            <person name="Pan J."/>
            <person name="Cron B.R."/>
            <person name="Toner B.M."/>
            <person name="Anantharaman K."/>
            <person name="Breier J.A."/>
            <person name="Dick G.J."/>
            <person name="Li M."/>
        </authorList>
    </citation>
    <scope>NUCLEOTIDE SEQUENCE</scope>
    <source>
        <strain evidence="7">SZUA-1476</strain>
    </source>
</reference>
<feature type="transmembrane region" description="Helical" evidence="5">
    <location>
        <begin position="210"/>
        <end position="233"/>
    </location>
</feature>
<dbReference type="GO" id="GO:0016020">
    <property type="term" value="C:membrane"/>
    <property type="evidence" value="ECO:0007669"/>
    <property type="project" value="UniProtKB-SubCell"/>
</dbReference>
<dbReference type="GO" id="GO:0042773">
    <property type="term" value="P:ATP synthesis coupled electron transport"/>
    <property type="evidence" value="ECO:0007669"/>
    <property type="project" value="InterPro"/>
</dbReference>
<gene>
    <name evidence="7" type="ORF">EYH24_07845</name>
</gene>
<dbReference type="PANTHER" id="PTHR42829">
    <property type="entry name" value="NADH-UBIQUINONE OXIDOREDUCTASE CHAIN 5"/>
    <property type="match status" value="1"/>
</dbReference>
<feature type="transmembrane region" description="Helical" evidence="5">
    <location>
        <begin position="6"/>
        <end position="22"/>
    </location>
</feature>
<feature type="transmembrane region" description="Helical" evidence="5">
    <location>
        <begin position="70"/>
        <end position="96"/>
    </location>
</feature>
<evidence type="ECO:0000256" key="1">
    <source>
        <dbReference type="ARBA" id="ARBA00004141"/>
    </source>
</evidence>
<feature type="transmembrane region" description="Helical" evidence="5">
    <location>
        <begin position="273"/>
        <end position="295"/>
    </location>
</feature>
<sequence>MKELFLLSFLIPLIAGVILFKLDGKKADYFMLTSVIIATILNLAGVVRYYMAGMPTIHEVLFRTESFGEVYGLIIDPMSVSVGFVVITAGLLFMVYAKDYMSPENKEHPVYEGKGRFHAWMVLFIGATLAFIYSSSILQLLIFFEIMSLACWGVVSYYGGKKAERSAYKALIVTNFGAIVGIYAAVAIGITKLHDLSLFALSNLPENMKLLVFIAIMIAAFTKSAQFPLYSWLPDAMVAPTPASAFLHGAAMVEMGVYLLARVIQFMQPLPVQAFYVMASLLIATLVICTFMYPLQKDAKRLLAYSTIAESGLMYVGLAFAVLGLKTGLQASMFQLFNHAYVKGLAFLTAGTFSYAIGTLDMDKIKGLIKSLPISAYGWTFALIGLAGVPPFAVFFSKLAIILNVKGALGNPLALALLVMVLIDAGVFLMVAIKRIHGMAFSKPESNERYNIPCLMKLSMILLLILGIIAPLISYQFIIKIGW</sequence>
<feature type="transmembrane region" description="Helical" evidence="5">
    <location>
        <begin position="29"/>
        <end position="50"/>
    </location>
</feature>
<keyword evidence="2 5" id="KW-0812">Transmembrane</keyword>
<dbReference type="GO" id="GO:0008137">
    <property type="term" value="F:NADH dehydrogenase (ubiquinone) activity"/>
    <property type="evidence" value="ECO:0007669"/>
    <property type="project" value="InterPro"/>
</dbReference>
<dbReference type="InterPro" id="IPR001750">
    <property type="entry name" value="ND/Mrp_TM"/>
</dbReference>
<organism evidence="7 8">
    <name type="scientific">Thermococcus paralvinellae</name>
    <dbReference type="NCBI Taxonomy" id="582419"/>
    <lineage>
        <taxon>Archaea</taxon>
        <taxon>Methanobacteriati</taxon>
        <taxon>Methanobacteriota</taxon>
        <taxon>Thermococci</taxon>
        <taxon>Thermococcales</taxon>
        <taxon>Thermococcaceae</taxon>
        <taxon>Thermococcus</taxon>
    </lineage>
</organism>
<comment type="caution">
    <text evidence="7">The sequence shown here is derived from an EMBL/GenBank/DDBJ whole genome shotgun (WGS) entry which is preliminary data.</text>
</comment>
<feature type="domain" description="NADH:quinone oxidoreductase/Mrp antiporter transmembrane" evidence="6">
    <location>
        <begin position="134"/>
        <end position="416"/>
    </location>
</feature>
<dbReference type="AlphaFoldDB" id="A0A832ZH64"/>
<evidence type="ECO:0000256" key="4">
    <source>
        <dbReference type="ARBA" id="ARBA00023136"/>
    </source>
</evidence>
<keyword evidence="3 5" id="KW-1133">Transmembrane helix</keyword>
<feature type="transmembrane region" description="Helical" evidence="5">
    <location>
        <begin position="140"/>
        <end position="158"/>
    </location>
</feature>
<dbReference type="PRINTS" id="PR01434">
    <property type="entry name" value="NADHDHGNASE5"/>
</dbReference>
<evidence type="ECO:0000256" key="2">
    <source>
        <dbReference type="ARBA" id="ARBA00022692"/>
    </source>
</evidence>
<feature type="transmembrane region" description="Helical" evidence="5">
    <location>
        <begin position="245"/>
        <end position="267"/>
    </location>
</feature>
<feature type="transmembrane region" description="Helical" evidence="5">
    <location>
        <begin position="413"/>
        <end position="433"/>
    </location>
</feature>
<comment type="subcellular location">
    <subcellularLocation>
        <location evidence="1">Membrane</location>
        <topology evidence="1">Multi-pass membrane protein</topology>
    </subcellularLocation>
</comment>
<dbReference type="PANTHER" id="PTHR42829:SF2">
    <property type="entry name" value="NADH-UBIQUINONE OXIDOREDUCTASE CHAIN 5"/>
    <property type="match status" value="1"/>
</dbReference>
<feature type="transmembrane region" description="Helical" evidence="5">
    <location>
        <begin position="374"/>
        <end position="393"/>
    </location>
</feature>
<evidence type="ECO:0000256" key="5">
    <source>
        <dbReference type="SAM" id="Phobius"/>
    </source>
</evidence>
<evidence type="ECO:0000313" key="7">
    <source>
        <dbReference type="EMBL" id="HIP89793.1"/>
    </source>
</evidence>
<evidence type="ECO:0000313" key="8">
    <source>
        <dbReference type="Proteomes" id="UP000653692"/>
    </source>
</evidence>
<feature type="transmembrane region" description="Helical" evidence="5">
    <location>
        <begin position="117"/>
        <end position="134"/>
    </location>
</feature>
<dbReference type="Pfam" id="PF00361">
    <property type="entry name" value="Proton_antipo_M"/>
    <property type="match status" value="1"/>
</dbReference>
<name>A0A832ZH64_9EURY</name>
<evidence type="ECO:0000256" key="3">
    <source>
        <dbReference type="ARBA" id="ARBA00022989"/>
    </source>
</evidence>
<dbReference type="GO" id="GO:0003954">
    <property type="term" value="F:NADH dehydrogenase activity"/>
    <property type="evidence" value="ECO:0007669"/>
    <property type="project" value="TreeGrafter"/>
</dbReference>
<proteinExistence type="predicted"/>
<accession>A0A832ZH64</accession>
<dbReference type="GO" id="GO:0015990">
    <property type="term" value="P:electron transport coupled proton transport"/>
    <property type="evidence" value="ECO:0007669"/>
    <property type="project" value="TreeGrafter"/>
</dbReference>